<name>A9I3R7_BORPD</name>
<dbReference type="EMBL" id="AM902716">
    <property type="protein sequence ID" value="CAP44207.1"/>
    <property type="molecule type" value="Genomic_DNA"/>
</dbReference>
<protein>
    <recommendedName>
        <fullName evidence="2">DUF802 domain-containing protein</fullName>
    </recommendedName>
</protein>
<dbReference type="KEGG" id="bpt:Bpet3862"/>
<proteinExistence type="predicted"/>
<dbReference type="eggNOG" id="COG1196">
    <property type="taxonomic scope" value="Bacteria"/>
</dbReference>
<sequence length="735" mass="77652">MIRYIVPFVVFLAGLAVVGWIGAGYVGSNPLALTVAALIGAFYLAGAVELQRYQQRTAALARAVAGLADTPPSLAAWLDQLPPGLRNTARLRIEGERAAFPGPSLTPYLVGLLVLLGMLGTFLGMVATLRGTGMALESAIDLHAIRESLAAPVKGLGFAFGTSVAGVATSAALGLLAALARRERIHAVQQLDTKVATTLRVYSPAYQREQAFELLQRQADAMPVLAERLQAMMATIEQQSQALNERLAAGQDTFHDKADAAYTRLAAAMEQALKQGVADSAAAAGAAIRPAVEATLAGLARETSAWQDTLAQTVRQQLDGLSGRFEATTTTVADTWTSALAEHQRASEALAQGLGASLQQFTRTFEERSAGLLDSVSARLEATTAGMAAAWSGALAQQEETGARLAGEHQRALAAATATLEQHSAALLSNISRSHADLQTELAARDEQRLAAWHASLTQTAQDLSAQTQAHARDTIAEVAQLVQTAAEAPKAAAEVIAELRQKLSDSMARDNAMLDERSRLMETLGTLLDAVNHASSQQRTAVDELIATSAGLLERVGSQFTEQVERAGSQFTDKIDRASTQFTEQAAHASTQLTEQAERASAQFTEQAAHASTQFTEQVDRLGAQFTSKVEAETGKLDGMAAQVAVGAAEVASLGEAFGAAVQTFGQSSDKLVDHLQRIEAALDKSMARSDEQLAYYVAQAREVIDLSVMSQKQILEDLQQLAGQQAAAGSETA</sequence>
<evidence type="ECO:0000313" key="4">
    <source>
        <dbReference type="Proteomes" id="UP000001225"/>
    </source>
</evidence>
<accession>A9I3R7</accession>
<feature type="domain" description="DUF802" evidence="2">
    <location>
        <begin position="376"/>
        <end position="428"/>
    </location>
</feature>
<keyword evidence="1" id="KW-0472">Membrane</keyword>
<keyword evidence="1" id="KW-1133">Transmembrane helix</keyword>
<gene>
    <name evidence="3" type="ordered locus">Bpet3862</name>
</gene>
<feature type="transmembrane region" description="Helical" evidence="1">
    <location>
        <begin position="31"/>
        <end position="50"/>
    </location>
</feature>
<dbReference type="Pfam" id="PF05650">
    <property type="entry name" value="DUF802"/>
    <property type="match status" value="2"/>
</dbReference>
<keyword evidence="1" id="KW-0812">Transmembrane</keyword>
<evidence type="ECO:0000313" key="3">
    <source>
        <dbReference type="EMBL" id="CAP44207.1"/>
    </source>
</evidence>
<evidence type="ECO:0000259" key="2">
    <source>
        <dbReference type="Pfam" id="PF05650"/>
    </source>
</evidence>
<dbReference type="InterPro" id="IPR008520">
    <property type="entry name" value="DUF802"/>
</dbReference>
<keyword evidence="4" id="KW-1185">Reference proteome</keyword>
<dbReference type="Proteomes" id="UP000001225">
    <property type="component" value="Chromosome"/>
</dbReference>
<reference evidence="3 4" key="1">
    <citation type="journal article" date="2008" name="BMC Genomics">
        <title>The missing link: Bordetella petrii is endowed with both the metabolic versatility of environmental bacteria and virulence traits of pathogenic Bordetellae.</title>
        <authorList>
            <person name="Gross R."/>
            <person name="Guzman C.A."/>
            <person name="Sebaihia M."/>
            <person name="Martins Dos Santos V.A."/>
            <person name="Pieper D.H."/>
            <person name="Koebnik R."/>
            <person name="Lechner M."/>
            <person name="Bartels D."/>
            <person name="Buhrmester J."/>
            <person name="Choudhuri J.V."/>
            <person name="Ebensen T."/>
            <person name="Gaigalat L."/>
            <person name="Herrmann S."/>
            <person name="Khachane A.N."/>
            <person name="Larisch C."/>
            <person name="Link S."/>
            <person name="Linke B."/>
            <person name="Meyer F."/>
            <person name="Mormann S."/>
            <person name="Nakunst D."/>
            <person name="Rueckert C."/>
            <person name="Schneiker-Bekel S."/>
            <person name="Schulze K."/>
            <person name="Vorhoelter F.J."/>
            <person name="Yevsa T."/>
            <person name="Engle J.T."/>
            <person name="Goldman W.E."/>
            <person name="Puehler A."/>
            <person name="Goebel U.B."/>
            <person name="Goesmann A."/>
            <person name="Bloecker H."/>
            <person name="Kaiser O."/>
            <person name="Martinez-Arias R."/>
        </authorList>
    </citation>
    <scope>NUCLEOTIDE SEQUENCE [LARGE SCALE GENOMIC DNA]</scope>
    <source>
        <strain evidence="4">ATCC BAA-461 / DSM 12804 / CCUG 43448 / CIP 107267 / Se-1111R</strain>
    </source>
</reference>
<evidence type="ECO:0000256" key="1">
    <source>
        <dbReference type="SAM" id="Phobius"/>
    </source>
</evidence>
<organism evidence="3 4">
    <name type="scientific">Bordetella petrii (strain ATCC BAA-461 / DSM 12804 / CCUG 43448 / CIP 107267 / Se-1111R)</name>
    <dbReference type="NCBI Taxonomy" id="340100"/>
    <lineage>
        <taxon>Bacteria</taxon>
        <taxon>Pseudomonadati</taxon>
        <taxon>Pseudomonadota</taxon>
        <taxon>Betaproteobacteria</taxon>
        <taxon>Burkholderiales</taxon>
        <taxon>Alcaligenaceae</taxon>
        <taxon>Bordetella</taxon>
    </lineage>
</organism>
<feature type="transmembrane region" description="Helical" evidence="1">
    <location>
        <begin position="5"/>
        <end position="25"/>
    </location>
</feature>
<feature type="transmembrane region" description="Helical" evidence="1">
    <location>
        <begin position="105"/>
        <end position="127"/>
    </location>
</feature>
<dbReference type="STRING" id="94624.Bpet3862"/>
<dbReference type="AlphaFoldDB" id="A9I3R7"/>
<dbReference type="SUPFAM" id="SSF58113">
    <property type="entry name" value="Apolipoprotein A-I"/>
    <property type="match status" value="1"/>
</dbReference>
<feature type="domain" description="DUF802" evidence="2">
    <location>
        <begin position="321"/>
        <end position="373"/>
    </location>
</feature>